<dbReference type="Gene3D" id="2.60.120.920">
    <property type="match status" value="1"/>
</dbReference>
<evidence type="ECO:0000313" key="2">
    <source>
        <dbReference type="EMBL" id="KAK2951121.1"/>
    </source>
</evidence>
<protein>
    <recommendedName>
        <fullName evidence="4">NHR domain-containing protein</fullName>
    </recommendedName>
</protein>
<dbReference type="InterPro" id="IPR043136">
    <property type="entry name" value="B30.2/SPRY_sf"/>
</dbReference>
<evidence type="ECO:0000256" key="1">
    <source>
        <dbReference type="SAM" id="Coils"/>
    </source>
</evidence>
<name>A0ABQ9XGK1_9EUKA</name>
<evidence type="ECO:0008006" key="4">
    <source>
        <dbReference type="Google" id="ProtNLM"/>
    </source>
</evidence>
<gene>
    <name evidence="2" type="ORF">BLNAU_13964</name>
</gene>
<accession>A0ABQ9XGK1</accession>
<proteinExistence type="predicted"/>
<keyword evidence="1" id="KW-0175">Coiled coil</keyword>
<evidence type="ECO:0000313" key="3">
    <source>
        <dbReference type="Proteomes" id="UP001281761"/>
    </source>
</evidence>
<dbReference type="Proteomes" id="UP001281761">
    <property type="component" value="Unassembled WGS sequence"/>
</dbReference>
<dbReference type="EMBL" id="JARBJD010000124">
    <property type="protein sequence ID" value="KAK2951121.1"/>
    <property type="molecule type" value="Genomic_DNA"/>
</dbReference>
<feature type="coiled-coil region" evidence="1">
    <location>
        <begin position="1"/>
        <end position="28"/>
    </location>
</feature>
<keyword evidence="3" id="KW-1185">Reference proteome</keyword>
<reference evidence="2 3" key="1">
    <citation type="journal article" date="2022" name="bioRxiv">
        <title>Genomics of Preaxostyla Flagellates Illuminates Evolutionary Transitions and the Path Towards Mitochondrial Loss.</title>
        <authorList>
            <person name="Novak L.V.F."/>
            <person name="Treitli S.C."/>
            <person name="Pyrih J."/>
            <person name="Halakuc P."/>
            <person name="Pipaliya S.V."/>
            <person name="Vacek V."/>
            <person name="Brzon O."/>
            <person name="Soukal P."/>
            <person name="Eme L."/>
            <person name="Dacks J.B."/>
            <person name="Karnkowska A."/>
            <person name="Elias M."/>
            <person name="Hampl V."/>
        </authorList>
    </citation>
    <scope>NUCLEOTIDE SEQUENCE [LARGE SCALE GENOMIC DNA]</scope>
    <source>
        <strain evidence="2">NAU3</strain>
        <tissue evidence="2">Gut</tissue>
    </source>
</reference>
<organism evidence="2 3">
    <name type="scientific">Blattamonas nauphoetae</name>
    <dbReference type="NCBI Taxonomy" id="2049346"/>
    <lineage>
        <taxon>Eukaryota</taxon>
        <taxon>Metamonada</taxon>
        <taxon>Preaxostyla</taxon>
        <taxon>Oxymonadida</taxon>
        <taxon>Blattamonas</taxon>
    </lineage>
</organism>
<comment type="caution">
    <text evidence="2">The sequence shown here is derived from an EMBL/GenBank/DDBJ whole genome shotgun (WGS) entry which is preliminary data.</text>
</comment>
<sequence length="245" mass="27013">MQTLENELSAAQEEIRRLKDAADKQRDVFRSVYPATSAIPSIILTGPSDFQVHHSYITRTILGKDKDGSSAWSSVFLADIFTNGVISVEVTLLSVDYNCGGVNIGLMDYSSPLPEVGQPLGDEVENSVNLNVNGHLTIGIPLMFASGPCHSELKEGDCVRMEVDLDSTPRTVRFFVNGETVERYISGIHSSVRIKFSLFGEGTSIRIDNISRLPRPTPLSEGMREYSIQQQKIRLQLGLVPNPFP</sequence>